<name>A0ABW8JU53_9GAMM</name>
<dbReference type="EMBL" id="JADIKM010000003">
    <property type="protein sequence ID" value="MFK2904559.1"/>
    <property type="molecule type" value="Genomic_DNA"/>
</dbReference>
<evidence type="ECO:0000313" key="2">
    <source>
        <dbReference type="Proteomes" id="UP001620460"/>
    </source>
</evidence>
<gene>
    <name evidence="1" type="ORF">ISP17_11335</name>
</gene>
<accession>A0ABW8JU53</accession>
<protein>
    <submittedName>
        <fullName evidence="1">Uncharacterized protein</fullName>
    </submittedName>
</protein>
<organism evidence="1 2">
    <name type="scientific">Dyella ginsengisoli</name>
    <dbReference type="NCBI Taxonomy" id="363848"/>
    <lineage>
        <taxon>Bacteria</taxon>
        <taxon>Pseudomonadati</taxon>
        <taxon>Pseudomonadota</taxon>
        <taxon>Gammaproteobacteria</taxon>
        <taxon>Lysobacterales</taxon>
        <taxon>Rhodanobacteraceae</taxon>
        <taxon>Dyella</taxon>
    </lineage>
</organism>
<keyword evidence="2" id="KW-1185">Reference proteome</keyword>
<dbReference type="Proteomes" id="UP001620460">
    <property type="component" value="Unassembled WGS sequence"/>
</dbReference>
<reference evidence="1 2" key="1">
    <citation type="submission" date="2020-10" db="EMBL/GenBank/DDBJ databases">
        <title>Phylogeny of dyella-like bacteria.</title>
        <authorList>
            <person name="Fu J."/>
        </authorList>
    </citation>
    <scope>NUCLEOTIDE SEQUENCE [LARGE SCALE GENOMIC DNA]</scope>
    <source>
        <strain evidence="1 2">Gsoil3046</strain>
    </source>
</reference>
<evidence type="ECO:0000313" key="1">
    <source>
        <dbReference type="EMBL" id="MFK2904559.1"/>
    </source>
</evidence>
<proteinExistence type="predicted"/>
<sequence length="125" mass="13461">MFVDDLNEALSATINALGGKKVVGALLRGESVDPTVAGKWLADCLNPSKRERLDPEQVAWIRRTARLQGCHILAAWEAADAGYAPPQPLAPQDEAAQLQRDFIASVKALQAIQQKMARNGMQAVG</sequence>
<comment type="caution">
    <text evidence="1">The sequence shown here is derived from an EMBL/GenBank/DDBJ whole genome shotgun (WGS) entry which is preliminary data.</text>
</comment>